<reference evidence="3" key="1">
    <citation type="submission" date="2020-09" db="EMBL/GenBank/DDBJ databases">
        <title>Whole genome shotgun sequence of Streptomyces xanthophaeus NBRC 12829.</title>
        <authorList>
            <person name="Komaki H."/>
            <person name="Tamura T."/>
        </authorList>
    </citation>
    <scope>NUCLEOTIDE SEQUENCE</scope>
    <source>
        <strain evidence="3">NBRC 12829</strain>
    </source>
</reference>
<keyword evidence="2" id="KW-1133">Transmembrane helix</keyword>
<keyword evidence="2" id="KW-0812">Transmembrane</keyword>
<dbReference type="AlphaFoldDB" id="A0A919H3W3"/>
<keyword evidence="4" id="KW-1185">Reference proteome</keyword>
<protein>
    <submittedName>
        <fullName evidence="3">Uncharacterized protein</fullName>
    </submittedName>
</protein>
<feature type="compositionally biased region" description="Low complexity" evidence="1">
    <location>
        <begin position="55"/>
        <end position="85"/>
    </location>
</feature>
<feature type="transmembrane region" description="Helical" evidence="2">
    <location>
        <begin position="28"/>
        <end position="48"/>
    </location>
</feature>
<dbReference type="EMBL" id="BNEE01000006">
    <property type="protein sequence ID" value="GHI89054.1"/>
    <property type="molecule type" value="Genomic_DNA"/>
</dbReference>
<name>A0A919H3W3_9ACTN</name>
<feature type="region of interest" description="Disordered" evidence="1">
    <location>
        <begin position="47"/>
        <end position="108"/>
    </location>
</feature>
<gene>
    <name evidence="3" type="ORF">Sxan_64180</name>
</gene>
<evidence type="ECO:0000256" key="1">
    <source>
        <dbReference type="SAM" id="MobiDB-lite"/>
    </source>
</evidence>
<comment type="caution">
    <text evidence="3">The sequence shown here is derived from an EMBL/GenBank/DDBJ whole genome shotgun (WGS) entry which is preliminary data.</text>
</comment>
<evidence type="ECO:0000256" key="2">
    <source>
        <dbReference type="SAM" id="Phobius"/>
    </source>
</evidence>
<dbReference type="RefSeq" id="WP_051902518.1">
    <property type="nucleotide sequence ID" value="NZ_BNEE01000006.1"/>
</dbReference>
<feature type="compositionally biased region" description="Pro residues" evidence="1">
    <location>
        <begin position="7"/>
        <end position="19"/>
    </location>
</feature>
<organism evidence="3 4">
    <name type="scientific">Streptomyces xanthophaeus</name>
    <dbReference type="NCBI Taxonomy" id="67385"/>
    <lineage>
        <taxon>Bacteria</taxon>
        <taxon>Bacillati</taxon>
        <taxon>Actinomycetota</taxon>
        <taxon>Actinomycetes</taxon>
        <taxon>Kitasatosporales</taxon>
        <taxon>Streptomycetaceae</taxon>
        <taxon>Streptomyces</taxon>
    </lineage>
</organism>
<evidence type="ECO:0000313" key="4">
    <source>
        <dbReference type="Proteomes" id="UP000600026"/>
    </source>
</evidence>
<dbReference type="Proteomes" id="UP000600026">
    <property type="component" value="Unassembled WGS sequence"/>
</dbReference>
<proteinExistence type="predicted"/>
<evidence type="ECO:0000313" key="3">
    <source>
        <dbReference type="EMBL" id="GHI89054.1"/>
    </source>
</evidence>
<keyword evidence="2" id="KW-0472">Membrane</keyword>
<feature type="region of interest" description="Disordered" evidence="1">
    <location>
        <begin position="1"/>
        <end position="27"/>
    </location>
</feature>
<sequence>MSNPYAVSPPPPPQPQPQPPRRRSGGGLAGFLTVALVVGGIYGVSQWLGDDGKSSKSSSPTASPSAKPSAADPGSPESSSDTSSSWKVGDCGGPDPDNKPDGFRPQSCSASGATFKAIDIKDASILPGSIQCPPGTDLMIEVSISYGGGKKSGIPTNTVCGRNLSEDHPGDAGAGGGQLVKGDCVTDQAQEVACATGGAGTFKVLGLVKTKNECPSGTTEPMQLTMAVGRPYDVICGGKA</sequence>
<accession>A0A919H3W3</accession>